<name>A0AA38P385_9AGAR</name>
<reference evidence="2" key="1">
    <citation type="submission" date="2022-08" db="EMBL/GenBank/DDBJ databases">
        <authorList>
            <consortium name="DOE Joint Genome Institute"/>
            <person name="Min B."/>
            <person name="Riley R."/>
            <person name="Sierra-Patev S."/>
            <person name="Naranjo-Ortiz M."/>
            <person name="Looney B."/>
            <person name="Konkel Z."/>
            <person name="Slot J.C."/>
            <person name="Sakamoto Y."/>
            <person name="Steenwyk J.L."/>
            <person name="Rokas A."/>
            <person name="Carro J."/>
            <person name="Camarero S."/>
            <person name="Ferreira P."/>
            <person name="Molpeceres G."/>
            <person name="Ruiz-Duenas F.J."/>
            <person name="Serrano A."/>
            <person name="Henrissat B."/>
            <person name="Drula E."/>
            <person name="Hughes K.W."/>
            <person name="Mata J.L."/>
            <person name="Ishikawa N.K."/>
            <person name="Vargas-Isla R."/>
            <person name="Ushijima S."/>
            <person name="Smith C.A."/>
            <person name="Ahrendt S."/>
            <person name="Andreopoulos W."/>
            <person name="He G."/>
            <person name="Labutti K."/>
            <person name="Lipzen A."/>
            <person name="Ng V."/>
            <person name="Sandor L."/>
            <person name="Barry K."/>
            <person name="Martinez A.T."/>
            <person name="Xiao Y."/>
            <person name="Gibbons J.G."/>
            <person name="Terashima K."/>
            <person name="Hibbett D.S."/>
            <person name="Grigoriev I.V."/>
        </authorList>
    </citation>
    <scope>NUCLEOTIDE SEQUENCE</scope>
    <source>
        <strain evidence="2">TFB9207</strain>
    </source>
</reference>
<dbReference type="Proteomes" id="UP001163846">
    <property type="component" value="Unassembled WGS sequence"/>
</dbReference>
<dbReference type="InterPro" id="IPR007110">
    <property type="entry name" value="Ig-like_dom"/>
</dbReference>
<comment type="caution">
    <text evidence="2">The sequence shown here is derived from an EMBL/GenBank/DDBJ whole genome shotgun (WGS) entry which is preliminary data.</text>
</comment>
<proteinExistence type="predicted"/>
<organism evidence="2 3">
    <name type="scientific">Lentinula raphanica</name>
    <dbReference type="NCBI Taxonomy" id="153919"/>
    <lineage>
        <taxon>Eukaryota</taxon>
        <taxon>Fungi</taxon>
        <taxon>Dikarya</taxon>
        <taxon>Basidiomycota</taxon>
        <taxon>Agaricomycotina</taxon>
        <taxon>Agaricomycetes</taxon>
        <taxon>Agaricomycetidae</taxon>
        <taxon>Agaricales</taxon>
        <taxon>Marasmiineae</taxon>
        <taxon>Omphalotaceae</taxon>
        <taxon>Lentinula</taxon>
    </lineage>
</organism>
<dbReference type="PROSITE" id="PS50835">
    <property type="entry name" value="IG_LIKE"/>
    <property type="match status" value="1"/>
</dbReference>
<evidence type="ECO:0000259" key="1">
    <source>
        <dbReference type="PROSITE" id="PS50835"/>
    </source>
</evidence>
<evidence type="ECO:0000313" key="3">
    <source>
        <dbReference type="Proteomes" id="UP001163846"/>
    </source>
</evidence>
<sequence>MVITGFKAAALAALAAGAFRNNSSSTSSSPFALSWNSTSPYGQSSGLFAMVNGTYGYAMTFASGTPSSSNLTASYDATSSKLSLVCAGDDYPAGLVAALIYEPALTPATYTLQWVNDSDASLPAGSNTTSLVPMNGGIVSTLGTGIFKEVIVDDIVSGKNVTAFAWVQETASDNQDVQSHIVTADGSNVTCSA</sequence>
<keyword evidence="3" id="KW-1185">Reference proteome</keyword>
<evidence type="ECO:0000313" key="2">
    <source>
        <dbReference type="EMBL" id="KAJ3835490.1"/>
    </source>
</evidence>
<protein>
    <recommendedName>
        <fullName evidence="1">Ig-like domain-containing protein</fullName>
    </recommendedName>
</protein>
<dbReference type="EMBL" id="MU806407">
    <property type="protein sequence ID" value="KAJ3835490.1"/>
    <property type="molecule type" value="Genomic_DNA"/>
</dbReference>
<dbReference type="AlphaFoldDB" id="A0AA38P385"/>
<accession>A0AA38P385</accession>
<gene>
    <name evidence="2" type="ORF">F5878DRAFT_307360</name>
</gene>
<feature type="domain" description="Ig-like" evidence="1">
    <location>
        <begin position="66"/>
        <end position="193"/>
    </location>
</feature>